<dbReference type="InterPro" id="IPR018060">
    <property type="entry name" value="HTH_AraC"/>
</dbReference>
<evidence type="ECO:0000313" key="5">
    <source>
        <dbReference type="EMBL" id="NML38056.1"/>
    </source>
</evidence>
<dbReference type="PROSITE" id="PS01124">
    <property type="entry name" value="HTH_ARAC_FAMILY_2"/>
    <property type="match status" value="1"/>
</dbReference>
<dbReference type="InterPro" id="IPR037923">
    <property type="entry name" value="HTH-like"/>
</dbReference>
<comment type="caution">
    <text evidence="5">The sequence shown here is derived from an EMBL/GenBank/DDBJ whole genome shotgun (WGS) entry which is preliminary data.</text>
</comment>
<keyword evidence="1" id="KW-0805">Transcription regulation</keyword>
<dbReference type="PANTHER" id="PTHR43280">
    <property type="entry name" value="ARAC-FAMILY TRANSCRIPTIONAL REGULATOR"/>
    <property type="match status" value="1"/>
</dbReference>
<feature type="domain" description="HTH araC/xylS-type" evidence="4">
    <location>
        <begin position="184"/>
        <end position="282"/>
    </location>
</feature>
<dbReference type="GO" id="GO:0003700">
    <property type="term" value="F:DNA-binding transcription factor activity"/>
    <property type="evidence" value="ECO:0007669"/>
    <property type="project" value="InterPro"/>
</dbReference>
<keyword evidence="2" id="KW-0238">DNA-binding</keyword>
<accession>A0A848GII4</accession>
<dbReference type="EMBL" id="JABBGC010000001">
    <property type="protein sequence ID" value="NML38056.1"/>
    <property type="molecule type" value="Genomic_DNA"/>
</dbReference>
<gene>
    <name evidence="5" type="ORF">HHL17_12700</name>
</gene>
<dbReference type="Pfam" id="PF12833">
    <property type="entry name" value="HTH_18"/>
    <property type="match status" value="1"/>
</dbReference>
<dbReference type="SUPFAM" id="SSF51215">
    <property type="entry name" value="Regulatory protein AraC"/>
    <property type="match status" value="1"/>
</dbReference>
<evidence type="ECO:0000256" key="3">
    <source>
        <dbReference type="ARBA" id="ARBA00023163"/>
    </source>
</evidence>
<sequence>MPSKQQKKKQVPIHKADFGNGIEIKYTQIQPSTLDTLEPHRDDYFVFFLQDSGNMELMIDFALHRPTGKGIGFVAPGQVHHYTDNGTAKGWFLAVDIPLVQDTWRNIFENAKGEQQCIPIDNISPFTKCLQLILQYDNQSGRDALQRKVLHSLIDAYIGMVATAFLHANDNTQQQTDRAAIITRQFKELVKEHFLTLKSPAAYAERMNLSLSYLNEVVKGHTGFPVSHWIQQESLREAKRLLYYTDLTTKEIAFRTGFEDHTYFTRVFRKLAGETPLTFRARYRDLSNLSL</sequence>
<dbReference type="PANTHER" id="PTHR43280:SF2">
    <property type="entry name" value="HTH-TYPE TRANSCRIPTIONAL REGULATOR EXSA"/>
    <property type="match status" value="1"/>
</dbReference>
<dbReference type="InterPro" id="IPR009057">
    <property type="entry name" value="Homeodomain-like_sf"/>
</dbReference>
<evidence type="ECO:0000256" key="2">
    <source>
        <dbReference type="ARBA" id="ARBA00023125"/>
    </source>
</evidence>
<evidence type="ECO:0000256" key="1">
    <source>
        <dbReference type="ARBA" id="ARBA00023015"/>
    </source>
</evidence>
<reference evidence="5 6" key="1">
    <citation type="submission" date="2020-04" db="EMBL/GenBank/DDBJ databases">
        <title>Chitinophaga sp. G-6-1-13 sp. nov., isolated from soil.</title>
        <authorList>
            <person name="Dahal R.H."/>
            <person name="Chaudhary D.K."/>
        </authorList>
    </citation>
    <scope>NUCLEOTIDE SEQUENCE [LARGE SCALE GENOMIC DNA]</scope>
    <source>
        <strain evidence="5 6">G-6-1-13</strain>
    </source>
</reference>
<dbReference type="PRINTS" id="PR00032">
    <property type="entry name" value="HTHARAC"/>
</dbReference>
<dbReference type="AlphaFoldDB" id="A0A848GII4"/>
<organism evidence="5 6">
    <name type="scientific">Chitinophaga fulva</name>
    <dbReference type="NCBI Taxonomy" id="2728842"/>
    <lineage>
        <taxon>Bacteria</taxon>
        <taxon>Pseudomonadati</taxon>
        <taxon>Bacteroidota</taxon>
        <taxon>Chitinophagia</taxon>
        <taxon>Chitinophagales</taxon>
        <taxon>Chitinophagaceae</taxon>
        <taxon>Chitinophaga</taxon>
    </lineage>
</organism>
<dbReference type="SUPFAM" id="SSF46689">
    <property type="entry name" value="Homeodomain-like"/>
    <property type="match status" value="1"/>
</dbReference>
<proteinExistence type="predicted"/>
<keyword evidence="6" id="KW-1185">Reference proteome</keyword>
<dbReference type="Proteomes" id="UP000583266">
    <property type="component" value="Unassembled WGS sequence"/>
</dbReference>
<dbReference type="SMART" id="SM00342">
    <property type="entry name" value="HTH_ARAC"/>
    <property type="match status" value="1"/>
</dbReference>
<dbReference type="GO" id="GO:0043565">
    <property type="term" value="F:sequence-specific DNA binding"/>
    <property type="evidence" value="ECO:0007669"/>
    <property type="project" value="InterPro"/>
</dbReference>
<protein>
    <submittedName>
        <fullName evidence="5">Helix-turn-helix transcriptional regulator</fullName>
    </submittedName>
</protein>
<evidence type="ECO:0000259" key="4">
    <source>
        <dbReference type="PROSITE" id="PS01124"/>
    </source>
</evidence>
<dbReference type="RefSeq" id="WP_169225084.1">
    <property type="nucleotide sequence ID" value="NZ_JABBGC010000001.1"/>
</dbReference>
<dbReference type="Gene3D" id="1.10.10.60">
    <property type="entry name" value="Homeodomain-like"/>
    <property type="match status" value="1"/>
</dbReference>
<keyword evidence="3" id="KW-0804">Transcription</keyword>
<dbReference type="InterPro" id="IPR020449">
    <property type="entry name" value="Tscrpt_reg_AraC-type_HTH"/>
</dbReference>
<evidence type="ECO:0000313" key="6">
    <source>
        <dbReference type="Proteomes" id="UP000583266"/>
    </source>
</evidence>
<name>A0A848GII4_9BACT</name>